<accession>A0A0G0PNP3</accession>
<evidence type="ECO:0000313" key="3">
    <source>
        <dbReference type="Proteomes" id="UP000034793"/>
    </source>
</evidence>
<proteinExistence type="predicted"/>
<reference evidence="2 3" key="1">
    <citation type="journal article" date="2015" name="Nature">
        <title>rRNA introns, odd ribosomes, and small enigmatic genomes across a large radiation of phyla.</title>
        <authorList>
            <person name="Brown C.T."/>
            <person name="Hug L.A."/>
            <person name="Thomas B.C."/>
            <person name="Sharon I."/>
            <person name="Castelle C.J."/>
            <person name="Singh A."/>
            <person name="Wilkins M.J."/>
            <person name="Williams K.H."/>
            <person name="Banfield J.F."/>
        </authorList>
    </citation>
    <scope>NUCLEOTIDE SEQUENCE [LARGE SCALE GENOMIC DNA]</scope>
</reference>
<organism evidence="2 3">
    <name type="scientific">Candidatus Woesebacteria bacterium GW2011_GWA1_39_8</name>
    <dbReference type="NCBI Taxonomy" id="1618552"/>
    <lineage>
        <taxon>Bacteria</taxon>
        <taxon>Candidatus Woeseibacteriota</taxon>
    </lineage>
</organism>
<name>A0A0G0PNP3_9BACT</name>
<dbReference type="EMBL" id="LBXL01000029">
    <property type="protein sequence ID" value="KKR29543.1"/>
    <property type="molecule type" value="Genomic_DNA"/>
</dbReference>
<evidence type="ECO:0000256" key="1">
    <source>
        <dbReference type="SAM" id="MobiDB-lite"/>
    </source>
</evidence>
<evidence type="ECO:0000313" key="2">
    <source>
        <dbReference type="EMBL" id="KKR29543.1"/>
    </source>
</evidence>
<gene>
    <name evidence="2" type="ORF">UT61_C0029G0004</name>
</gene>
<feature type="compositionally biased region" description="Polar residues" evidence="1">
    <location>
        <begin position="9"/>
        <end position="20"/>
    </location>
</feature>
<dbReference type="Proteomes" id="UP000034793">
    <property type="component" value="Unassembled WGS sequence"/>
</dbReference>
<feature type="region of interest" description="Disordered" evidence="1">
    <location>
        <begin position="1"/>
        <end position="22"/>
    </location>
</feature>
<comment type="caution">
    <text evidence="2">The sequence shown here is derived from an EMBL/GenBank/DDBJ whole genome shotgun (WGS) entry which is preliminary data.</text>
</comment>
<protein>
    <submittedName>
        <fullName evidence="2">Uncharacterized protein</fullName>
    </submittedName>
</protein>
<sequence length="338" mass="38853">MQEEVDSRAISQESQPNTELEPTEIDEKKFVESFNQSWTALNKTGVLRILPGKNPVRQHLEIVKPRVRETLGIKDQNGIEYRLPEEEEIRHLYKLNEALIQKKHEQFGRKSRVLLTPMAMPIPLLIARAEREIVRHAQEGKIFQTKHSAQDQNIVIRVDANEPVWVWDTVREAIKTDEIVYFPYQLEGNHKGKSKSEIINDPKICAIPGWSVGLVEDTTILHQQGEGRTVDGRKQFETNLTPKDYLKTLQGGSYNGETGWTYEDFLSDFMVNLQNTNQVSHESYEHSAVWLVGSYLPSSAYVPIGYWFRGHGQLDVGAFDPVYRYGYWGVRSTVRLGI</sequence>
<dbReference type="AlphaFoldDB" id="A0A0G0PNP3"/>